<evidence type="ECO:0000313" key="1">
    <source>
        <dbReference type="EMBL" id="DAF95766.1"/>
    </source>
</evidence>
<protein>
    <submittedName>
        <fullName evidence="1">Uncharacterized protein</fullName>
    </submittedName>
</protein>
<proteinExistence type="predicted"/>
<dbReference type="EMBL" id="BK016109">
    <property type="protein sequence ID" value="DAF95766.1"/>
    <property type="molecule type" value="Genomic_DNA"/>
</dbReference>
<sequence>MLKQQQKLCFRISEHVSNLLTIQLIRLRKDLINYKKIFLALIRRMVNG</sequence>
<reference evidence="1" key="1">
    <citation type="journal article" date="2021" name="Proc. Natl. Acad. Sci. U.S.A.">
        <title>A Catalog of Tens of Thousands of Viruses from Human Metagenomes Reveals Hidden Associations with Chronic Diseases.</title>
        <authorList>
            <person name="Tisza M.J."/>
            <person name="Buck C.B."/>
        </authorList>
    </citation>
    <scope>NUCLEOTIDE SEQUENCE</scope>
    <source>
        <strain evidence="1">CtCo31</strain>
    </source>
</reference>
<name>A0A8S5UN08_9CAUD</name>
<organism evidence="1">
    <name type="scientific">Myoviridae sp. ctCo31</name>
    <dbReference type="NCBI Taxonomy" id="2825053"/>
    <lineage>
        <taxon>Viruses</taxon>
        <taxon>Duplodnaviria</taxon>
        <taxon>Heunggongvirae</taxon>
        <taxon>Uroviricota</taxon>
        <taxon>Caudoviricetes</taxon>
    </lineage>
</organism>
<accession>A0A8S5UN08</accession>